<organism evidence="2 3">
    <name type="scientific">Lutibaculum baratangense AMV1</name>
    <dbReference type="NCBI Taxonomy" id="631454"/>
    <lineage>
        <taxon>Bacteria</taxon>
        <taxon>Pseudomonadati</taxon>
        <taxon>Pseudomonadota</taxon>
        <taxon>Alphaproteobacteria</taxon>
        <taxon>Hyphomicrobiales</taxon>
        <taxon>Tepidamorphaceae</taxon>
        <taxon>Lutibaculum</taxon>
    </lineage>
</organism>
<feature type="region of interest" description="Disordered" evidence="1">
    <location>
        <begin position="166"/>
        <end position="198"/>
    </location>
</feature>
<gene>
    <name evidence="2" type="ORF">N177_1315</name>
</gene>
<evidence type="ECO:0000313" key="3">
    <source>
        <dbReference type="Proteomes" id="UP000017819"/>
    </source>
</evidence>
<dbReference type="AlphaFoldDB" id="V4RS78"/>
<accession>V4RS78</accession>
<dbReference type="Proteomes" id="UP000017819">
    <property type="component" value="Unassembled WGS sequence"/>
</dbReference>
<proteinExistence type="predicted"/>
<evidence type="ECO:0000256" key="1">
    <source>
        <dbReference type="SAM" id="MobiDB-lite"/>
    </source>
</evidence>
<name>V4RS78_9HYPH</name>
<evidence type="ECO:0000313" key="2">
    <source>
        <dbReference type="EMBL" id="ESR25980.1"/>
    </source>
</evidence>
<keyword evidence="3" id="KW-1185">Reference proteome</keyword>
<sequence length="235" mass="25178">MSEGFGHLVVFVLGWRRSRESTRGKIRRPVSTSGSAAAAAGGGDGQRPAEGRRRARRLPFMEGEAGRAVLRSAAWVASRGSRRMRAAHVCPLCHWPESFAGPPAGSAAYTVGGGSRPTFQSVVSTKRSCCLRVSGAVAPSAAGDAGSLPFVGPLHRRGLRQVCGLAPQGGPAPSRMWREGHRPRRLQRGDRPKHAVSKRLQPCYRAQQRRFRAMSGGFAVGNTLRTPHIPVHGAH</sequence>
<dbReference type="STRING" id="631454.N177_1315"/>
<reference evidence="2 3" key="1">
    <citation type="journal article" date="2014" name="Genome Announc.">
        <title>Draft Genome Sequence of Lutibaculum baratangense Strain AMV1T, Isolated from a Mud Volcano in Andamans, India.</title>
        <authorList>
            <person name="Singh A."/>
            <person name="Sreenivas A."/>
            <person name="Sathyanarayana Reddy G."/>
            <person name="Pinnaka A.K."/>
            <person name="Shivaji S."/>
        </authorList>
    </citation>
    <scope>NUCLEOTIDE SEQUENCE [LARGE SCALE GENOMIC DNA]</scope>
    <source>
        <strain evidence="2 3">AMV1</strain>
    </source>
</reference>
<comment type="caution">
    <text evidence="2">The sequence shown here is derived from an EMBL/GenBank/DDBJ whole genome shotgun (WGS) entry which is preliminary data.</text>
</comment>
<feature type="region of interest" description="Disordered" evidence="1">
    <location>
        <begin position="22"/>
        <end position="52"/>
    </location>
</feature>
<dbReference type="EMBL" id="AWXZ01000017">
    <property type="protein sequence ID" value="ESR25980.1"/>
    <property type="molecule type" value="Genomic_DNA"/>
</dbReference>
<protein>
    <submittedName>
        <fullName evidence="2">Uncharacterized protein</fullName>
    </submittedName>
</protein>